<keyword evidence="4" id="KW-1185">Reference proteome</keyword>
<comment type="caution">
    <text evidence="3">The sequence shown here is derived from an EMBL/GenBank/DDBJ whole genome shotgun (WGS) entry which is preliminary data.</text>
</comment>
<evidence type="ECO:0000259" key="1">
    <source>
        <dbReference type="Pfam" id="PF12708"/>
    </source>
</evidence>
<sequence>MNTPTASSSPASTIPPAFVCRILLGILAVASASGAEWRSTLYPEKWAPGYADADGRYLHDFSYAGYHRGELALPEVKGPVIDVTQAPFLADASGVKDATAAIQAALDAAMLAGGGVVYLPEGTYRVAPPAGAMAALRVEGDHIVLRGAGTGRTFVFNDSTDMRAKRVIQVKAKDSPWWFADAAKGTASVLAGDVIKPSLRVAVLDGTIFKAGDFVIVRSDPTPRFIEEAGMTGKWTVDEKTPKAKRNNLTLVYPRRIVAVEGNTLVLDVPTRLPLRTADGARVQKIGGHTLRETGLEDFSIGMKQHPATDWSKEEGYEKTGTGPYDVHQSYAIAFEGMENCWLRRVHTYAPDGNDPKIHLLSNGVLMGRGRFMTVADCDIGFPQYRGGGGNGYMYVLHGNDGLIRDSRAEGGRHNFDFGLMTSSGNVIYHCTAKDGRLFSDFHMYLSAANLIDNVTCDGDSFEANFRPYGGTPMHGMSTTQSVFWNLNGLRYSTDTVPWEDSSFTRKQVLILTKGLRDNYIVGTRGPASKVSADEGAFVEGEGRGDSLQPQSLYVDQLARRLRR</sequence>
<proteinExistence type="predicted"/>
<dbReference type="InterPro" id="IPR011050">
    <property type="entry name" value="Pectin_lyase_fold/virulence"/>
</dbReference>
<gene>
    <name evidence="3" type="ORF">FPL22_08590</name>
</gene>
<dbReference type="InterPro" id="IPR032532">
    <property type="entry name" value="DUF4955"/>
</dbReference>
<feature type="domain" description="DUF4955" evidence="2">
    <location>
        <begin position="422"/>
        <end position="563"/>
    </location>
</feature>
<accession>A0A556QRS1</accession>
<protein>
    <submittedName>
        <fullName evidence="3">DUF4955 domain-containing protein</fullName>
    </submittedName>
</protein>
<dbReference type="OrthoDB" id="5488826at2"/>
<dbReference type="AlphaFoldDB" id="A0A556QRS1"/>
<dbReference type="EMBL" id="VMBG01000001">
    <property type="protein sequence ID" value="TSJ79331.1"/>
    <property type="molecule type" value="Genomic_DNA"/>
</dbReference>
<dbReference type="Gene3D" id="2.160.20.10">
    <property type="entry name" value="Single-stranded right-handed beta-helix, Pectin lyase-like"/>
    <property type="match status" value="1"/>
</dbReference>
<dbReference type="Proteomes" id="UP000315648">
    <property type="component" value="Unassembled WGS sequence"/>
</dbReference>
<dbReference type="Pfam" id="PF12708">
    <property type="entry name" value="Pect-lyase_RHGA_epim"/>
    <property type="match status" value="1"/>
</dbReference>
<evidence type="ECO:0000259" key="2">
    <source>
        <dbReference type="Pfam" id="PF16315"/>
    </source>
</evidence>
<dbReference type="RefSeq" id="WP_144229774.1">
    <property type="nucleotide sequence ID" value="NZ_CBCRVV010000007.1"/>
</dbReference>
<dbReference type="SUPFAM" id="SSF51126">
    <property type="entry name" value="Pectin lyase-like"/>
    <property type="match status" value="1"/>
</dbReference>
<dbReference type="Pfam" id="PF16315">
    <property type="entry name" value="DUF4955"/>
    <property type="match status" value="1"/>
</dbReference>
<dbReference type="InterPro" id="IPR012334">
    <property type="entry name" value="Pectin_lyas_fold"/>
</dbReference>
<feature type="domain" description="Rhamnogalacturonase A/B/Epimerase-like pectate lyase" evidence="1">
    <location>
        <begin position="90"/>
        <end position="168"/>
    </location>
</feature>
<dbReference type="InterPro" id="IPR024535">
    <property type="entry name" value="RHGA/B-epi-like_pectate_lyase"/>
</dbReference>
<evidence type="ECO:0000313" key="3">
    <source>
        <dbReference type="EMBL" id="TSJ79331.1"/>
    </source>
</evidence>
<name>A0A556QRS1_9BACT</name>
<reference evidence="3 4" key="1">
    <citation type="submission" date="2019-07" db="EMBL/GenBank/DDBJ databases">
        <title>Description of 53C-WASEF.</title>
        <authorList>
            <person name="Pitt A."/>
            <person name="Hahn M.W."/>
        </authorList>
    </citation>
    <scope>NUCLEOTIDE SEQUENCE [LARGE SCALE GENOMIC DNA]</scope>
    <source>
        <strain evidence="3 4">53C-WASEF</strain>
    </source>
</reference>
<evidence type="ECO:0000313" key="4">
    <source>
        <dbReference type="Proteomes" id="UP000315648"/>
    </source>
</evidence>
<organism evidence="3 4">
    <name type="scientific">Rariglobus hedericola</name>
    <dbReference type="NCBI Taxonomy" id="2597822"/>
    <lineage>
        <taxon>Bacteria</taxon>
        <taxon>Pseudomonadati</taxon>
        <taxon>Verrucomicrobiota</taxon>
        <taxon>Opitutia</taxon>
        <taxon>Opitutales</taxon>
        <taxon>Opitutaceae</taxon>
        <taxon>Rariglobus</taxon>
    </lineage>
</organism>